<dbReference type="Pfam" id="PF04456">
    <property type="entry name" value="DUF503"/>
    <property type="match status" value="1"/>
</dbReference>
<dbReference type="AlphaFoldDB" id="X1N9J3"/>
<dbReference type="InterPro" id="IPR036746">
    <property type="entry name" value="TT1725-like_sf"/>
</dbReference>
<organism evidence="1">
    <name type="scientific">marine sediment metagenome</name>
    <dbReference type="NCBI Taxonomy" id="412755"/>
    <lineage>
        <taxon>unclassified sequences</taxon>
        <taxon>metagenomes</taxon>
        <taxon>ecological metagenomes</taxon>
    </lineage>
</organism>
<protein>
    <recommendedName>
        <fullName evidence="2">YlxP-like protein</fullName>
    </recommendedName>
</protein>
<dbReference type="InterPro" id="IPR007546">
    <property type="entry name" value="DUF503"/>
</dbReference>
<dbReference type="EMBL" id="BARV01016422">
    <property type="protein sequence ID" value="GAI26871.1"/>
    <property type="molecule type" value="Genomic_DNA"/>
</dbReference>
<dbReference type="PANTHER" id="PTHR36441">
    <property type="entry name" value="HYPOTHETICAL CYTOSOLIC PROTEIN"/>
    <property type="match status" value="1"/>
</dbReference>
<dbReference type="PANTHER" id="PTHR36441:SF1">
    <property type="entry name" value="DUF503 DOMAIN-CONTAINING PROTEIN"/>
    <property type="match status" value="1"/>
</dbReference>
<dbReference type="Gene3D" id="3.30.70.1120">
    <property type="entry name" value="TT1725-like"/>
    <property type="match status" value="1"/>
</dbReference>
<sequence>MIVGVLIAQLHLQGVNSLKEKRSIVKSLIGRLKSRFNVSIAEVDHQDNKASAVIGIAVVSNDNRFVNEQLDKIIDFMHKDGRFYLGTIEREVF</sequence>
<evidence type="ECO:0008006" key="2">
    <source>
        <dbReference type="Google" id="ProtNLM"/>
    </source>
</evidence>
<gene>
    <name evidence="1" type="ORF">S06H3_28183</name>
</gene>
<proteinExistence type="predicted"/>
<reference evidence="1" key="1">
    <citation type="journal article" date="2014" name="Front. Microbiol.">
        <title>High frequency of phylogenetically diverse reductive dehalogenase-homologous genes in deep subseafloor sedimentary metagenomes.</title>
        <authorList>
            <person name="Kawai M."/>
            <person name="Futagami T."/>
            <person name="Toyoda A."/>
            <person name="Takaki Y."/>
            <person name="Nishi S."/>
            <person name="Hori S."/>
            <person name="Arai W."/>
            <person name="Tsubouchi T."/>
            <person name="Morono Y."/>
            <person name="Uchiyama I."/>
            <person name="Ito T."/>
            <person name="Fujiyama A."/>
            <person name="Inagaki F."/>
            <person name="Takami H."/>
        </authorList>
    </citation>
    <scope>NUCLEOTIDE SEQUENCE</scope>
    <source>
        <strain evidence="1">Expedition CK06-06</strain>
    </source>
</reference>
<dbReference type="SUPFAM" id="SSF103007">
    <property type="entry name" value="Hypothetical protein TT1725"/>
    <property type="match status" value="1"/>
</dbReference>
<evidence type="ECO:0000313" key="1">
    <source>
        <dbReference type="EMBL" id="GAI26871.1"/>
    </source>
</evidence>
<comment type="caution">
    <text evidence="1">The sequence shown here is derived from an EMBL/GenBank/DDBJ whole genome shotgun (WGS) entry which is preliminary data.</text>
</comment>
<name>X1N9J3_9ZZZZ</name>
<accession>X1N9J3</accession>